<dbReference type="Proteomes" id="UP000262477">
    <property type="component" value="Unassembled WGS sequence"/>
</dbReference>
<sequence length="123" mass="12794">MHVITPSPENVTASPNATMTALATPSRGSAELSTWTVAMEAGSTGPEHAISREQVWTVTAGTLEITCAGRTEKISAGRTVILPPDLVRQAHAPQAAQAHVAMRCDGLASVPGAEGTRVLPWAR</sequence>
<dbReference type="Pfam" id="PF07883">
    <property type="entry name" value="Cupin_2"/>
    <property type="match status" value="1"/>
</dbReference>
<name>A0A371PVD2_STRIH</name>
<dbReference type="AlphaFoldDB" id="A0A371PVD2"/>
<feature type="domain" description="Cupin type-2" evidence="1">
    <location>
        <begin position="36"/>
        <end position="97"/>
    </location>
</feature>
<accession>A0A371PVD2</accession>
<dbReference type="InterPro" id="IPR011051">
    <property type="entry name" value="RmlC_Cupin_sf"/>
</dbReference>
<evidence type="ECO:0000259" key="1">
    <source>
        <dbReference type="Pfam" id="PF07883"/>
    </source>
</evidence>
<dbReference type="OrthoDB" id="5145129at2"/>
<evidence type="ECO:0000313" key="2">
    <source>
        <dbReference type="EMBL" id="REK86419.1"/>
    </source>
</evidence>
<reference evidence="2 3" key="1">
    <citation type="submission" date="2018-08" db="EMBL/GenBank/DDBJ databases">
        <title>Streptomyces NEAU-D10 sp. nov., a novel Actinomycete isolated from soil.</title>
        <authorList>
            <person name="Jin L."/>
        </authorList>
    </citation>
    <scope>NUCLEOTIDE SEQUENCE [LARGE SCALE GENOMIC DNA]</scope>
    <source>
        <strain evidence="2 3">NEAU-D10</strain>
    </source>
</reference>
<dbReference type="EMBL" id="QUAC01000248">
    <property type="protein sequence ID" value="REK86419.1"/>
    <property type="molecule type" value="Genomic_DNA"/>
</dbReference>
<gene>
    <name evidence="2" type="ORF">DY245_32740</name>
</gene>
<organism evidence="2 3">
    <name type="scientific">Streptomyces inhibens</name>
    <dbReference type="NCBI Taxonomy" id="2293571"/>
    <lineage>
        <taxon>Bacteria</taxon>
        <taxon>Bacillati</taxon>
        <taxon>Actinomycetota</taxon>
        <taxon>Actinomycetes</taxon>
        <taxon>Kitasatosporales</taxon>
        <taxon>Streptomycetaceae</taxon>
        <taxon>Streptomyces</taxon>
    </lineage>
</organism>
<dbReference type="InterPro" id="IPR014710">
    <property type="entry name" value="RmlC-like_jellyroll"/>
</dbReference>
<keyword evidence="3" id="KW-1185">Reference proteome</keyword>
<evidence type="ECO:0000313" key="3">
    <source>
        <dbReference type="Proteomes" id="UP000262477"/>
    </source>
</evidence>
<dbReference type="SUPFAM" id="SSF51182">
    <property type="entry name" value="RmlC-like cupins"/>
    <property type="match status" value="1"/>
</dbReference>
<dbReference type="InterPro" id="IPR013096">
    <property type="entry name" value="Cupin_2"/>
</dbReference>
<protein>
    <submittedName>
        <fullName evidence="2">Cupin</fullName>
    </submittedName>
</protein>
<proteinExistence type="predicted"/>
<dbReference type="Gene3D" id="2.60.120.10">
    <property type="entry name" value="Jelly Rolls"/>
    <property type="match status" value="1"/>
</dbReference>
<comment type="caution">
    <text evidence="2">The sequence shown here is derived from an EMBL/GenBank/DDBJ whole genome shotgun (WGS) entry which is preliminary data.</text>
</comment>